<keyword evidence="2" id="KW-1185">Reference proteome</keyword>
<organism evidence="1 2">
    <name type="scientific">Jatrophihabitans cynanchi</name>
    <dbReference type="NCBI Taxonomy" id="2944128"/>
    <lineage>
        <taxon>Bacteria</taxon>
        <taxon>Bacillati</taxon>
        <taxon>Actinomycetota</taxon>
        <taxon>Actinomycetes</taxon>
        <taxon>Jatrophihabitantales</taxon>
        <taxon>Jatrophihabitantaceae</taxon>
        <taxon>Jatrophihabitans</taxon>
    </lineage>
</organism>
<evidence type="ECO:0000313" key="2">
    <source>
        <dbReference type="Proteomes" id="UP001164693"/>
    </source>
</evidence>
<protein>
    <submittedName>
        <fullName evidence="1">Uncharacterized protein</fullName>
    </submittedName>
</protein>
<dbReference type="EMBL" id="CP097463">
    <property type="protein sequence ID" value="WAX55102.1"/>
    <property type="molecule type" value="Genomic_DNA"/>
</dbReference>
<name>A0ABY7JUR9_9ACTN</name>
<gene>
    <name evidence="1" type="ORF">M6B22_11075</name>
</gene>
<sequence length="277" mass="30938">MYNLIVGFTSGQASPDRVVEYTDNAILQYIAPSGAVDPARLRNLPTLLMPEVQDGGSRQVARVGHVEDLTLTGGLYRFRFVPTPGLPEIDTSRIEDLAQALQIDRWEFNRTHWAVKDVDLYAVVHESILGPTLGPKVFRLPTELPTEPDLVAVMMPFATDFATVYTSLQEAVAAARMRCFRADDIWVNAHIMDDVINLIWRSRIVIADLSGKNPNVFYETGIAHSLGREVIQITQSMDDVPFDLRAIRTLTYLNNGEGRDGLKQRLTERLMSLASAP</sequence>
<dbReference type="Proteomes" id="UP001164693">
    <property type="component" value="Chromosome"/>
</dbReference>
<proteinExistence type="predicted"/>
<accession>A0ABY7JUR9</accession>
<reference evidence="1" key="1">
    <citation type="submission" date="2022-05" db="EMBL/GenBank/DDBJ databases">
        <title>Jatrophihabitans sp. SB3-54 whole genome sequence.</title>
        <authorList>
            <person name="Suh M.K."/>
            <person name="Eom M.K."/>
            <person name="Kim J.S."/>
            <person name="Kim H.S."/>
            <person name="Do H.E."/>
            <person name="Shin Y.K."/>
            <person name="Lee J.-S."/>
        </authorList>
    </citation>
    <scope>NUCLEOTIDE SEQUENCE</scope>
    <source>
        <strain evidence="1">SB3-54</strain>
    </source>
</reference>
<evidence type="ECO:0000313" key="1">
    <source>
        <dbReference type="EMBL" id="WAX55102.1"/>
    </source>
</evidence>
<dbReference type="RefSeq" id="WP_269441604.1">
    <property type="nucleotide sequence ID" value="NZ_CP097463.1"/>
</dbReference>